<dbReference type="HOGENOM" id="CLU_052055_0_0_1"/>
<reference evidence="3 4" key="1">
    <citation type="journal article" date="2011" name="Proc. Natl. Acad. Sci. U.S.A.">
        <title>Evolutionary erosion of yeast sex chromosomes by mating-type switching accidents.</title>
        <authorList>
            <person name="Gordon J.L."/>
            <person name="Armisen D."/>
            <person name="Proux-Wera E."/>
            <person name="Oheigeartaigh S.S."/>
            <person name="Byrne K.P."/>
            <person name="Wolfe K.H."/>
        </authorList>
    </citation>
    <scope>NUCLEOTIDE SEQUENCE [LARGE SCALE GENOMIC DNA]</scope>
    <source>
        <strain evidence="4">ATCC MYA-139 / BCRC 22969 / CBS 8797 / CCRC 22969 / KCTC 17520 / NBRC 10181 / NCYC 3082</strain>
    </source>
</reference>
<reference evidence="4" key="2">
    <citation type="submission" date="2012-08" db="EMBL/GenBank/DDBJ databases">
        <title>Genome sequence of Kazachstania naganishii.</title>
        <authorList>
            <person name="Gordon J.L."/>
            <person name="Armisen D."/>
            <person name="Proux-Wera E."/>
            <person name="OhEigeartaigh S.S."/>
            <person name="Byrne K.P."/>
            <person name="Wolfe K.H."/>
        </authorList>
    </citation>
    <scope>NUCLEOTIDE SEQUENCE [LARGE SCALE GENOMIC DNA]</scope>
    <source>
        <strain evidence="4">ATCC MYA-139 / BCRC 22969 / CBS 8797 / CCRC 22969 / KCTC 17520 / NBRC 10181 / NCYC 3082</strain>
    </source>
</reference>
<sequence length="281" mass="31319">MDFETAYEMLGNFEGSPIQVTHTVNTAATSSGNSVIHGKNIYNALPSFPEFQECTPPALLSPRDQGNAIKSPPMHHAAMDTDQFLHTNLQLYGGSAPQPLCLQPHKSMSPPQMGNPSDELLSAFEANAIDHFLDALIATDPKPENHGTNDTSSNYASTPAYTTVEPEQSATIRPMASVDIDTEYRVQPLILPDIKLETMLIPPNIRDDPKLVKKWKHVETEKMRRNQTKKKFDELTGMTRRRNNAPQKRVSKFKLLSNIVTDIKGIVQANRKLEKMLADDV</sequence>
<feature type="compositionally biased region" description="Polar residues" evidence="1">
    <location>
        <begin position="148"/>
        <end position="169"/>
    </location>
</feature>
<keyword evidence="4" id="KW-1185">Reference proteome</keyword>
<feature type="domain" description="INO2 bHLH" evidence="2">
    <location>
        <begin position="207"/>
        <end position="278"/>
    </location>
</feature>
<dbReference type="InterPro" id="IPR036638">
    <property type="entry name" value="HLH_DNA-bd_sf"/>
</dbReference>
<feature type="region of interest" description="Disordered" evidence="1">
    <location>
        <begin position="141"/>
        <end position="169"/>
    </location>
</feature>
<dbReference type="STRING" id="1071383.J7RPR3"/>
<dbReference type="AlphaFoldDB" id="J7RPR3"/>
<dbReference type="GO" id="GO:0046983">
    <property type="term" value="F:protein dimerization activity"/>
    <property type="evidence" value="ECO:0007669"/>
    <property type="project" value="InterPro"/>
</dbReference>
<gene>
    <name evidence="3" type="primary">KNAG0H03130</name>
    <name evidence="3" type="ordered locus">KNAG_0H03130</name>
</gene>
<dbReference type="SUPFAM" id="SSF47459">
    <property type="entry name" value="HLH, helix-loop-helix DNA-binding domain"/>
    <property type="match status" value="1"/>
</dbReference>
<name>J7RPR3_HUIN7</name>
<dbReference type="CDD" id="cd11388">
    <property type="entry name" value="bHLH_ScINO2_like"/>
    <property type="match status" value="1"/>
</dbReference>
<dbReference type="KEGG" id="kng:KNAG_0H03130"/>
<evidence type="ECO:0000313" key="4">
    <source>
        <dbReference type="Proteomes" id="UP000006310"/>
    </source>
</evidence>
<dbReference type="GeneID" id="34527460"/>
<evidence type="ECO:0000259" key="2">
    <source>
        <dbReference type="Pfam" id="PF23179"/>
    </source>
</evidence>
<proteinExistence type="predicted"/>
<evidence type="ECO:0000256" key="1">
    <source>
        <dbReference type="SAM" id="MobiDB-lite"/>
    </source>
</evidence>
<dbReference type="Proteomes" id="UP000006310">
    <property type="component" value="Chromosome 8"/>
</dbReference>
<evidence type="ECO:0000313" key="3">
    <source>
        <dbReference type="EMBL" id="CCK71728.1"/>
    </source>
</evidence>
<dbReference type="RefSeq" id="XP_022465973.1">
    <property type="nucleotide sequence ID" value="XM_022609592.1"/>
</dbReference>
<dbReference type="EMBL" id="HE978321">
    <property type="protein sequence ID" value="CCK71728.1"/>
    <property type="molecule type" value="Genomic_DNA"/>
</dbReference>
<organism evidence="3 4">
    <name type="scientific">Huiozyma naganishii (strain ATCC MYA-139 / BCRC 22969 / CBS 8797 / KCTC 17520 / NBRC 10181 / NCYC 3082 / Yp74L-3)</name>
    <name type="common">Yeast</name>
    <name type="synonym">Kazachstania naganishii</name>
    <dbReference type="NCBI Taxonomy" id="1071383"/>
    <lineage>
        <taxon>Eukaryota</taxon>
        <taxon>Fungi</taxon>
        <taxon>Dikarya</taxon>
        <taxon>Ascomycota</taxon>
        <taxon>Saccharomycotina</taxon>
        <taxon>Saccharomycetes</taxon>
        <taxon>Saccharomycetales</taxon>
        <taxon>Saccharomycetaceae</taxon>
        <taxon>Huiozyma</taxon>
    </lineage>
</organism>
<protein>
    <recommendedName>
        <fullName evidence="2">INO2 bHLH domain-containing protein</fullName>
    </recommendedName>
</protein>
<dbReference type="OrthoDB" id="3973009at2759"/>
<dbReference type="InterPro" id="IPR057071">
    <property type="entry name" value="bHLH_INO2"/>
</dbReference>
<dbReference type="Pfam" id="PF23179">
    <property type="entry name" value="bHLH_INO2"/>
    <property type="match status" value="1"/>
</dbReference>
<accession>J7RPR3</accession>